<gene>
    <name evidence="3" type="ORF">GSY69_09885</name>
</gene>
<sequence>MRRRGTAVGAACAAALLLTGCGAIGVRTEDGAGGPLRLGLQESAGPPPPPTAPGDVVPDGYAPVHGDFGEYCPVRVDLVVPKAWVHNEMGGSGSRSFRKNPNKLSDAFVGVLCMPAFEDSAAKAIDSTARYKNDSPTNTITSQRKSAIDGGAAWAYAADLTKKDPQAYGVPTRLVSLRAAVFKGGKLYSVSIDARAPQTDTASKEMSKVIVEHSRIAGKSIAPPPQL</sequence>
<reference evidence="3 4" key="1">
    <citation type="submission" date="2020-01" db="EMBL/GenBank/DDBJ databases">
        <authorList>
            <person name="Deng T."/>
        </authorList>
    </citation>
    <scope>NUCLEOTIDE SEQUENCE [LARGE SCALE GENOMIC DNA]</scope>
    <source>
        <strain evidence="3 4">5221</strain>
    </source>
</reference>
<keyword evidence="2" id="KW-0732">Signal</keyword>
<feature type="chain" id="PRO_5027042199" description="Sensor domain-containing protein" evidence="2">
    <location>
        <begin position="24"/>
        <end position="227"/>
    </location>
</feature>
<dbReference type="RefSeq" id="WP_160953688.1">
    <property type="nucleotide sequence ID" value="NZ_WWEQ01000043.1"/>
</dbReference>
<dbReference type="PROSITE" id="PS51257">
    <property type="entry name" value="PROKAR_LIPOPROTEIN"/>
    <property type="match status" value="1"/>
</dbReference>
<evidence type="ECO:0000256" key="1">
    <source>
        <dbReference type="SAM" id="MobiDB-lite"/>
    </source>
</evidence>
<keyword evidence="4" id="KW-1185">Reference proteome</keyword>
<evidence type="ECO:0008006" key="5">
    <source>
        <dbReference type="Google" id="ProtNLM"/>
    </source>
</evidence>
<evidence type="ECO:0000313" key="3">
    <source>
        <dbReference type="EMBL" id="MYM20266.1"/>
    </source>
</evidence>
<accession>A0A6N9H953</accession>
<evidence type="ECO:0000313" key="4">
    <source>
        <dbReference type="Proteomes" id="UP000469215"/>
    </source>
</evidence>
<organism evidence="3 4">
    <name type="scientific">Brevibacterium rongguiense</name>
    <dbReference type="NCBI Taxonomy" id="2695267"/>
    <lineage>
        <taxon>Bacteria</taxon>
        <taxon>Bacillati</taxon>
        <taxon>Actinomycetota</taxon>
        <taxon>Actinomycetes</taxon>
        <taxon>Micrococcales</taxon>
        <taxon>Brevibacteriaceae</taxon>
        <taxon>Brevibacterium</taxon>
    </lineage>
</organism>
<dbReference type="Proteomes" id="UP000469215">
    <property type="component" value="Unassembled WGS sequence"/>
</dbReference>
<dbReference type="EMBL" id="WWEQ01000043">
    <property type="protein sequence ID" value="MYM20266.1"/>
    <property type="molecule type" value="Genomic_DNA"/>
</dbReference>
<dbReference type="AlphaFoldDB" id="A0A6N9H953"/>
<evidence type="ECO:0000256" key="2">
    <source>
        <dbReference type="SAM" id="SignalP"/>
    </source>
</evidence>
<feature type="region of interest" description="Disordered" evidence="1">
    <location>
        <begin position="34"/>
        <end position="54"/>
    </location>
</feature>
<name>A0A6N9H953_9MICO</name>
<comment type="caution">
    <text evidence="3">The sequence shown here is derived from an EMBL/GenBank/DDBJ whole genome shotgun (WGS) entry which is preliminary data.</text>
</comment>
<proteinExistence type="predicted"/>
<feature type="signal peptide" evidence="2">
    <location>
        <begin position="1"/>
        <end position="23"/>
    </location>
</feature>
<protein>
    <recommendedName>
        <fullName evidence="5">Sensor domain-containing protein</fullName>
    </recommendedName>
</protein>